<evidence type="ECO:0000313" key="7">
    <source>
        <dbReference type="Proteomes" id="UP001326613"/>
    </source>
</evidence>
<evidence type="ECO:0000256" key="2">
    <source>
        <dbReference type="ARBA" id="ARBA00022980"/>
    </source>
</evidence>
<dbReference type="HAMAP" id="MF_00291_B">
    <property type="entry name" value="Ribosomal_uS2_B"/>
    <property type="match status" value="1"/>
</dbReference>
<keyword evidence="3 5" id="KW-0687">Ribonucleoprotein</keyword>
<keyword evidence="2 5" id="KW-0689">Ribosomal protein</keyword>
<evidence type="ECO:0000256" key="5">
    <source>
        <dbReference type="HAMAP-Rule" id="MF_00291"/>
    </source>
</evidence>
<dbReference type="Pfam" id="PF00318">
    <property type="entry name" value="Ribosomal_S2"/>
    <property type="match status" value="1"/>
</dbReference>
<dbReference type="InterPro" id="IPR018130">
    <property type="entry name" value="Ribosomal_uS2_CS"/>
</dbReference>
<evidence type="ECO:0000313" key="6">
    <source>
        <dbReference type="EMBL" id="WPY01241.1"/>
    </source>
</evidence>
<reference evidence="6 7" key="1">
    <citation type="submission" date="2022-10" db="EMBL/GenBank/DDBJ databases">
        <title>Host association and intracellularity evolved multiple times independently in the Rickettsiales.</title>
        <authorList>
            <person name="Castelli M."/>
            <person name="Nardi T."/>
            <person name="Gammuto L."/>
            <person name="Bellinzona G."/>
            <person name="Sabaneyeva E."/>
            <person name="Potekhin A."/>
            <person name="Serra V."/>
            <person name="Petroni G."/>
            <person name="Sassera D."/>
        </authorList>
    </citation>
    <scope>NUCLEOTIDE SEQUENCE [LARGE SCALE GENOMIC DNA]</scope>
    <source>
        <strain evidence="6 7">Kr 154-4</strain>
    </source>
</reference>
<dbReference type="InterPro" id="IPR023591">
    <property type="entry name" value="Ribosomal_uS2_flav_dom_sf"/>
</dbReference>
<sequence length="292" mass="32265">MSKLPVVSIAELLDAGVHFGHKTARWNPKMAPYIYGIKDDIHIINLQQTAALIPIALNVIYETVKNGGKVLFVSTKVQASDIVAEYAEKCGQYYVNHRWLGGMLTNWGTISRSIKKLDNLEKILNNEEEAAGYTKKEALEITRKKDKLIKSLGGIRNLHDRPDLLVIIDTNKEHLAVKEAVKLEIPMVAVVDTNSDPDAIQFPIPGNDDAMRSIRLYCQLFAKAVLAGVEDALVASGVDIGAMDSSEMTTKNISSITKFKQPKRVSKATAMDVETRTAEEFEIGLQADNKQS</sequence>
<evidence type="ECO:0000256" key="1">
    <source>
        <dbReference type="ARBA" id="ARBA00006242"/>
    </source>
</evidence>
<dbReference type="SUPFAM" id="SSF52313">
    <property type="entry name" value="Ribosomal protein S2"/>
    <property type="match status" value="1"/>
</dbReference>
<dbReference type="Gene3D" id="1.10.287.610">
    <property type="entry name" value="Helix hairpin bin"/>
    <property type="match status" value="1"/>
</dbReference>
<dbReference type="GO" id="GO:0005840">
    <property type="term" value="C:ribosome"/>
    <property type="evidence" value="ECO:0007669"/>
    <property type="project" value="UniProtKB-KW"/>
</dbReference>
<dbReference type="PRINTS" id="PR00395">
    <property type="entry name" value="RIBOSOMALS2"/>
</dbReference>
<gene>
    <name evidence="5" type="primary">rpsB</name>
    <name evidence="6" type="ORF">Trichorick_01149</name>
</gene>
<keyword evidence="7" id="KW-1185">Reference proteome</keyword>
<dbReference type="Proteomes" id="UP001326613">
    <property type="component" value="Chromosome"/>
</dbReference>
<dbReference type="PANTHER" id="PTHR12534:SF0">
    <property type="entry name" value="SMALL RIBOSOMAL SUBUNIT PROTEIN US2M"/>
    <property type="match status" value="1"/>
</dbReference>
<dbReference type="InterPro" id="IPR001865">
    <property type="entry name" value="Ribosomal_uS2"/>
</dbReference>
<dbReference type="InterPro" id="IPR005706">
    <property type="entry name" value="Ribosomal_uS2_bac/mit/plastid"/>
</dbReference>
<organism evidence="6 7">
    <name type="scientific">Candidatus Trichorickettsia mobilis</name>
    <dbReference type="NCBI Taxonomy" id="1346319"/>
    <lineage>
        <taxon>Bacteria</taxon>
        <taxon>Pseudomonadati</taxon>
        <taxon>Pseudomonadota</taxon>
        <taxon>Alphaproteobacteria</taxon>
        <taxon>Rickettsiales</taxon>
        <taxon>Rickettsiaceae</taxon>
        <taxon>Rickettsieae</taxon>
        <taxon>Candidatus Trichorickettsia</taxon>
    </lineage>
</organism>
<name>A0ABZ0UUR2_9RICK</name>
<proteinExistence type="inferred from homology"/>
<dbReference type="RefSeq" id="WP_323738029.1">
    <property type="nucleotide sequence ID" value="NZ_CP112932.1"/>
</dbReference>
<evidence type="ECO:0000256" key="3">
    <source>
        <dbReference type="ARBA" id="ARBA00023274"/>
    </source>
</evidence>
<dbReference type="EMBL" id="CP112932">
    <property type="protein sequence ID" value="WPY01241.1"/>
    <property type="molecule type" value="Genomic_DNA"/>
</dbReference>
<dbReference type="Gene3D" id="3.40.50.10490">
    <property type="entry name" value="Glucose-6-phosphate isomerase like protein, domain 1"/>
    <property type="match status" value="1"/>
</dbReference>
<dbReference type="NCBIfam" id="TIGR01011">
    <property type="entry name" value="rpsB_bact"/>
    <property type="match status" value="1"/>
</dbReference>
<dbReference type="PROSITE" id="PS00962">
    <property type="entry name" value="RIBOSOMAL_S2_1"/>
    <property type="match status" value="1"/>
</dbReference>
<dbReference type="PANTHER" id="PTHR12534">
    <property type="entry name" value="30S RIBOSOMAL PROTEIN S2 PROKARYOTIC AND ORGANELLAR"/>
    <property type="match status" value="1"/>
</dbReference>
<protein>
    <recommendedName>
        <fullName evidence="4 5">Small ribosomal subunit protein uS2</fullName>
    </recommendedName>
</protein>
<comment type="similarity">
    <text evidence="1 5">Belongs to the universal ribosomal protein uS2 family.</text>
</comment>
<evidence type="ECO:0000256" key="4">
    <source>
        <dbReference type="ARBA" id="ARBA00035256"/>
    </source>
</evidence>
<accession>A0ABZ0UUR2</accession>
<dbReference type="CDD" id="cd01425">
    <property type="entry name" value="RPS2"/>
    <property type="match status" value="1"/>
</dbReference>